<dbReference type="InterPro" id="IPR017946">
    <property type="entry name" value="PLC-like_Pdiesterase_TIM-brl"/>
</dbReference>
<keyword evidence="3 7" id="KW-0732">Signal</keyword>
<evidence type="ECO:0000256" key="1">
    <source>
        <dbReference type="ARBA" id="ARBA00007277"/>
    </source>
</evidence>
<dbReference type="Pfam" id="PF03009">
    <property type="entry name" value="GDPD"/>
    <property type="match status" value="1"/>
</dbReference>
<comment type="caution">
    <text evidence="9">The sequence shown here is derived from an EMBL/GenBank/DDBJ whole genome shotgun (WGS) entry which is preliminary data.</text>
</comment>
<feature type="signal peptide" evidence="7">
    <location>
        <begin position="1"/>
        <end position="22"/>
    </location>
</feature>
<dbReference type="EC" id="3.1.4.46" evidence="2"/>
<comment type="catalytic activity">
    <reaction evidence="6">
        <text>a sn-glycero-3-phosphodiester + H2O = an alcohol + sn-glycerol 3-phosphate + H(+)</text>
        <dbReference type="Rhea" id="RHEA:12969"/>
        <dbReference type="ChEBI" id="CHEBI:15377"/>
        <dbReference type="ChEBI" id="CHEBI:15378"/>
        <dbReference type="ChEBI" id="CHEBI:30879"/>
        <dbReference type="ChEBI" id="CHEBI:57597"/>
        <dbReference type="ChEBI" id="CHEBI:83408"/>
        <dbReference type="EC" id="3.1.4.46"/>
    </reaction>
</comment>
<dbReference type="GO" id="GO:0006629">
    <property type="term" value="P:lipid metabolic process"/>
    <property type="evidence" value="ECO:0007669"/>
    <property type="project" value="InterPro"/>
</dbReference>
<keyword evidence="10" id="KW-1185">Reference proteome</keyword>
<sequence>MSLLRQTFSGLLLAALTGPLLAAPAQLGPRPFFLVDDMAPSLLRQELRACARQTQQYTRRDLAIGHRGAPLQFPEHTRESYLAAARSGAGILECDVAFTKDKELVCRHAQNDLHTTTNILATPLAAKCTTPFEPATFDATGKLLTPARAECRTSDITLAEFRTLRGKMDASNPAARTVAEYLGGTPSFRTDLYAGPSSGTLMTHAESIALFKRLGVKMTPELKYPVVAMPFDGFTQEAYAQKLIDEYRAAGVPPSDVFPQSFHQPDVLHWIQHNPAYGQQAVFLDDANTVADLPTREQLKAYKRAGIHIWAPPTFALLTTNAQGRIVPSQAAKDARAAGLKLITWTLERSGVLADGNNGFYFQTIDSAITREGDVMNVIDVLAREVGVIGIFSDWPATVSFYANCKGLP</sequence>
<accession>A0A7C9PIP7</accession>
<evidence type="ECO:0000313" key="9">
    <source>
        <dbReference type="EMBL" id="NDY93015.1"/>
    </source>
</evidence>
<organism evidence="9 10">
    <name type="scientific">Ideonella livida</name>
    <dbReference type="NCBI Taxonomy" id="2707176"/>
    <lineage>
        <taxon>Bacteria</taxon>
        <taxon>Pseudomonadati</taxon>
        <taxon>Pseudomonadota</taxon>
        <taxon>Betaproteobacteria</taxon>
        <taxon>Burkholderiales</taxon>
        <taxon>Sphaerotilaceae</taxon>
        <taxon>Ideonella</taxon>
    </lineage>
</organism>
<evidence type="ECO:0000256" key="4">
    <source>
        <dbReference type="ARBA" id="ARBA00022798"/>
    </source>
</evidence>
<dbReference type="PROSITE" id="PS51704">
    <property type="entry name" value="GP_PDE"/>
    <property type="match status" value="1"/>
</dbReference>
<dbReference type="SUPFAM" id="SSF51695">
    <property type="entry name" value="PLC-like phosphodiesterases"/>
    <property type="match status" value="1"/>
</dbReference>
<dbReference type="Proteomes" id="UP000484255">
    <property type="component" value="Unassembled WGS sequence"/>
</dbReference>
<dbReference type="GO" id="GO:0006071">
    <property type="term" value="P:glycerol metabolic process"/>
    <property type="evidence" value="ECO:0007669"/>
    <property type="project" value="UniProtKB-KW"/>
</dbReference>
<dbReference type="PANTHER" id="PTHR43620">
    <property type="entry name" value="GLYCEROPHOSPHORYL DIESTER PHOSPHODIESTERASE"/>
    <property type="match status" value="1"/>
</dbReference>
<keyword evidence="4" id="KW-0319">Glycerol metabolism</keyword>
<feature type="chain" id="PRO_5028849476" description="glycerophosphodiester phosphodiesterase" evidence="7">
    <location>
        <begin position="23"/>
        <end position="409"/>
    </location>
</feature>
<gene>
    <name evidence="9" type="ORF">G3A44_17620</name>
</gene>
<dbReference type="GO" id="GO:0008889">
    <property type="term" value="F:glycerophosphodiester phosphodiesterase activity"/>
    <property type="evidence" value="ECO:0007669"/>
    <property type="project" value="UniProtKB-EC"/>
</dbReference>
<dbReference type="RefSeq" id="WP_163459067.1">
    <property type="nucleotide sequence ID" value="NZ_JAAGOH010000026.1"/>
</dbReference>
<dbReference type="Gene3D" id="3.20.20.190">
    <property type="entry name" value="Phosphatidylinositol (PI) phosphodiesterase"/>
    <property type="match status" value="1"/>
</dbReference>
<protein>
    <recommendedName>
        <fullName evidence="2">glycerophosphodiester phosphodiesterase</fullName>
        <ecNumber evidence="2">3.1.4.46</ecNumber>
    </recommendedName>
</protein>
<dbReference type="PANTHER" id="PTHR43620:SF7">
    <property type="entry name" value="GLYCEROPHOSPHODIESTER PHOSPHODIESTERASE GDPD5-RELATED"/>
    <property type="match status" value="1"/>
</dbReference>
<evidence type="ECO:0000256" key="3">
    <source>
        <dbReference type="ARBA" id="ARBA00022729"/>
    </source>
</evidence>
<dbReference type="InterPro" id="IPR030395">
    <property type="entry name" value="GP_PDE_dom"/>
</dbReference>
<evidence type="ECO:0000313" key="10">
    <source>
        <dbReference type="Proteomes" id="UP000484255"/>
    </source>
</evidence>
<evidence type="ECO:0000256" key="6">
    <source>
        <dbReference type="ARBA" id="ARBA00047512"/>
    </source>
</evidence>
<comment type="similarity">
    <text evidence="1">Belongs to the glycerophosphoryl diester phosphodiesterase family.</text>
</comment>
<dbReference type="AlphaFoldDB" id="A0A7C9PIP7"/>
<proteinExistence type="inferred from homology"/>
<keyword evidence="5" id="KW-0378">Hydrolase</keyword>
<evidence type="ECO:0000256" key="5">
    <source>
        <dbReference type="ARBA" id="ARBA00022801"/>
    </source>
</evidence>
<dbReference type="EMBL" id="JAAGOH010000026">
    <property type="protein sequence ID" value="NDY93015.1"/>
    <property type="molecule type" value="Genomic_DNA"/>
</dbReference>
<evidence type="ECO:0000256" key="2">
    <source>
        <dbReference type="ARBA" id="ARBA00012247"/>
    </source>
</evidence>
<reference evidence="9 10" key="1">
    <citation type="submission" date="2020-02" db="EMBL/GenBank/DDBJ databases">
        <title>Ideonella bacterium strain TBM-1.</title>
        <authorList>
            <person name="Chen W.-M."/>
        </authorList>
    </citation>
    <scope>NUCLEOTIDE SEQUENCE [LARGE SCALE GENOMIC DNA]</scope>
    <source>
        <strain evidence="9 10">TBM-1</strain>
    </source>
</reference>
<feature type="domain" description="GP-PDE" evidence="8">
    <location>
        <begin position="61"/>
        <end position="386"/>
    </location>
</feature>
<evidence type="ECO:0000259" key="8">
    <source>
        <dbReference type="PROSITE" id="PS51704"/>
    </source>
</evidence>
<evidence type="ECO:0000256" key="7">
    <source>
        <dbReference type="SAM" id="SignalP"/>
    </source>
</evidence>
<name>A0A7C9PIP7_9BURK</name>